<evidence type="ECO:0000313" key="2">
    <source>
        <dbReference type="EMBL" id="SPQ23668.1"/>
    </source>
</evidence>
<accession>A0A446BMG7</accession>
<gene>
    <name evidence="2" type="ORF">TT172_LOCUS6087</name>
</gene>
<dbReference type="AlphaFoldDB" id="A0A446BMG7"/>
<reference evidence="2 3" key="1">
    <citation type="submission" date="2018-04" db="EMBL/GenBank/DDBJ databases">
        <authorList>
            <person name="Huttner S."/>
            <person name="Dainat J."/>
        </authorList>
    </citation>
    <scope>NUCLEOTIDE SEQUENCE [LARGE SCALE GENOMIC DNA]</scope>
</reference>
<feature type="region of interest" description="Disordered" evidence="1">
    <location>
        <begin position="200"/>
        <end position="231"/>
    </location>
</feature>
<feature type="compositionally biased region" description="Polar residues" evidence="1">
    <location>
        <begin position="111"/>
        <end position="135"/>
    </location>
</feature>
<organism evidence="2 3">
    <name type="scientific">Thermothielavioides terrestris</name>
    <dbReference type="NCBI Taxonomy" id="2587410"/>
    <lineage>
        <taxon>Eukaryota</taxon>
        <taxon>Fungi</taxon>
        <taxon>Dikarya</taxon>
        <taxon>Ascomycota</taxon>
        <taxon>Pezizomycotina</taxon>
        <taxon>Sordariomycetes</taxon>
        <taxon>Sordariomycetidae</taxon>
        <taxon>Sordariales</taxon>
        <taxon>Chaetomiaceae</taxon>
        <taxon>Thermothielavioides</taxon>
    </lineage>
</organism>
<proteinExistence type="predicted"/>
<feature type="region of interest" description="Disordered" evidence="1">
    <location>
        <begin position="52"/>
        <end position="72"/>
    </location>
</feature>
<dbReference type="Proteomes" id="UP000289323">
    <property type="component" value="Unassembled WGS sequence"/>
</dbReference>
<feature type="compositionally biased region" description="Basic and acidic residues" evidence="1">
    <location>
        <begin position="55"/>
        <end position="67"/>
    </location>
</feature>
<evidence type="ECO:0000313" key="3">
    <source>
        <dbReference type="Proteomes" id="UP000289323"/>
    </source>
</evidence>
<feature type="region of interest" description="Disordered" evidence="1">
    <location>
        <begin position="1"/>
        <end position="25"/>
    </location>
</feature>
<name>A0A446BMG7_9PEZI</name>
<feature type="compositionally biased region" description="Basic and acidic residues" evidence="1">
    <location>
        <begin position="9"/>
        <end position="25"/>
    </location>
</feature>
<sequence>MAASVESPQFERDLRSARKEWKRTKDSAVKWSHGRRHLAGIRVNILGEAINPADAPDKFRPGKKYSDFGHPLSKPKTNLVKINSLSADLPSSRKRAKIHALAEIEAASRGDLSSQLPNAPTTAGSHPSPSLVRSLSASADSGVLYSFDRADTPGRPLTLEVFVKKTTARETERLVEREYEVLDATGEAVKGRRARALLRRAETGAAEGEGKGGGGPDGGEGVEDEEGFELV</sequence>
<feature type="region of interest" description="Disordered" evidence="1">
    <location>
        <begin position="108"/>
        <end position="135"/>
    </location>
</feature>
<evidence type="ECO:0000256" key="1">
    <source>
        <dbReference type="SAM" id="MobiDB-lite"/>
    </source>
</evidence>
<feature type="compositionally biased region" description="Acidic residues" evidence="1">
    <location>
        <begin position="220"/>
        <end position="231"/>
    </location>
</feature>
<dbReference type="EMBL" id="OUUZ01000011">
    <property type="protein sequence ID" value="SPQ23668.1"/>
    <property type="molecule type" value="Genomic_DNA"/>
</dbReference>
<protein>
    <submittedName>
        <fullName evidence="2">9ba76f0a-b210-4479-a94d-af74db8261e0</fullName>
    </submittedName>
</protein>